<protein>
    <recommendedName>
        <fullName evidence="5">Energy transducer TonB</fullName>
    </recommendedName>
</protein>
<feature type="compositionally biased region" description="Low complexity" evidence="1">
    <location>
        <begin position="87"/>
        <end position="97"/>
    </location>
</feature>
<evidence type="ECO:0000313" key="3">
    <source>
        <dbReference type="EMBL" id="RAV97998.1"/>
    </source>
</evidence>
<keyword evidence="2" id="KW-0472">Membrane</keyword>
<evidence type="ECO:0008006" key="5">
    <source>
        <dbReference type="Google" id="ProtNLM"/>
    </source>
</evidence>
<reference evidence="3 4" key="1">
    <citation type="submission" date="2018-06" db="EMBL/GenBank/DDBJ databases">
        <title>Chryseolinea flavus sp. nov., a member of the phylum Bacteroidetes isolated from soil.</title>
        <authorList>
            <person name="Li Y."/>
            <person name="Wang J."/>
        </authorList>
    </citation>
    <scope>NUCLEOTIDE SEQUENCE [LARGE SCALE GENOMIC DNA]</scope>
    <source>
        <strain evidence="3 4">SDU1-6</strain>
    </source>
</reference>
<dbReference type="AlphaFoldDB" id="A0A364XV04"/>
<comment type="caution">
    <text evidence="3">The sequence shown here is derived from an EMBL/GenBank/DDBJ whole genome shotgun (WGS) entry which is preliminary data.</text>
</comment>
<name>A0A364XV04_9BACT</name>
<evidence type="ECO:0000256" key="1">
    <source>
        <dbReference type="SAM" id="MobiDB-lite"/>
    </source>
</evidence>
<proteinExistence type="predicted"/>
<feature type="compositionally biased region" description="Polar residues" evidence="1">
    <location>
        <begin position="152"/>
        <end position="169"/>
    </location>
</feature>
<dbReference type="Proteomes" id="UP000251889">
    <property type="component" value="Unassembled WGS sequence"/>
</dbReference>
<keyword evidence="2" id="KW-0812">Transmembrane</keyword>
<dbReference type="EMBL" id="QMFY01000023">
    <property type="protein sequence ID" value="RAV97998.1"/>
    <property type="molecule type" value="Genomic_DNA"/>
</dbReference>
<keyword evidence="4" id="KW-1185">Reference proteome</keyword>
<evidence type="ECO:0000313" key="4">
    <source>
        <dbReference type="Proteomes" id="UP000251889"/>
    </source>
</evidence>
<feature type="compositionally biased region" description="Gly residues" evidence="1">
    <location>
        <begin position="210"/>
        <end position="224"/>
    </location>
</feature>
<organism evidence="3 4">
    <name type="scientific">Pseudochryseolinea flava</name>
    <dbReference type="NCBI Taxonomy" id="2059302"/>
    <lineage>
        <taxon>Bacteria</taxon>
        <taxon>Pseudomonadati</taxon>
        <taxon>Bacteroidota</taxon>
        <taxon>Cytophagia</taxon>
        <taxon>Cytophagales</taxon>
        <taxon>Fulvivirgaceae</taxon>
        <taxon>Pseudochryseolinea</taxon>
    </lineage>
</organism>
<dbReference type="OrthoDB" id="979886at2"/>
<feature type="transmembrane region" description="Helical" evidence="2">
    <location>
        <begin position="12"/>
        <end position="34"/>
    </location>
</feature>
<dbReference type="RefSeq" id="WP_112749813.1">
    <property type="nucleotide sequence ID" value="NZ_QMFY01000023.1"/>
</dbReference>
<gene>
    <name evidence="3" type="ORF">DQQ10_25685</name>
</gene>
<accession>A0A364XV04</accession>
<sequence length="311" mass="32946">MTAQQELQNKRIALASTVGIFAVLFVLMFFIIIWSPGNPPAFGGSGVEVAFGTTDVGYGDFDPAVAGDNSTQEQAPAKNEEQPEPVPQQQASAQQTPEESDEALEDVKSEEESPIAATPPKKEKEVVKEPAKVKETPKKVEPQPKKEEPKTNPATVYNPNGKSTSSTDAKATGDGKKGEAGNQGDQPGTKGDMGNPKGKLDDTGIYKGNPGQGGDGPGGAGGVGLEMTGWTWEVKPKVPELTEQNGGFVIFEITVDDQGEIINTKVIENNLSTAAMKQCEAKIRDVSFRHTGNGAAPPQSKGRIRFNVIAR</sequence>
<keyword evidence="2" id="KW-1133">Transmembrane helix</keyword>
<feature type="compositionally biased region" description="Basic and acidic residues" evidence="1">
    <location>
        <begin position="120"/>
        <end position="150"/>
    </location>
</feature>
<feature type="region of interest" description="Disordered" evidence="1">
    <location>
        <begin position="60"/>
        <end position="224"/>
    </location>
</feature>
<evidence type="ECO:0000256" key="2">
    <source>
        <dbReference type="SAM" id="Phobius"/>
    </source>
</evidence>